<keyword evidence="1" id="KW-0812">Transmembrane</keyword>
<dbReference type="PATRIC" id="fig|294.124.peg.552"/>
<sequence length="71" mass="7476">MAAYIDAKDDISRLSRYTPLAWLLVAVLAAPIGTQQVSLQLACATSLIGIAVIVMYRNATPAPGAYGVDPQ</sequence>
<name>A0A0D0MYV7_PSEFL</name>
<protein>
    <submittedName>
        <fullName evidence="2">Uncharacterized protein</fullName>
    </submittedName>
</protein>
<dbReference type="EMBL" id="JXNZ01000014">
    <property type="protein sequence ID" value="KIQ60965.1"/>
    <property type="molecule type" value="Genomic_DNA"/>
</dbReference>
<evidence type="ECO:0000313" key="2">
    <source>
        <dbReference type="EMBL" id="KIQ60965.1"/>
    </source>
</evidence>
<keyword evidence="1" id="KW-0472">Membrane</keyword>
<dbReference type="RefSeq" id="WP_042728287.1">
    <property type="nucleotide sequence ID" value="NZ_JXNZ01000014.1"/>
</dbReference>
<feature type="transmembrane region" description="Helical" evidence="1">
    <location>
        <begin position="38"/>
        <end position="56"/>
    </location>
</feature>
<reference evidence="2 3" key="1">
    <citation type="submission" date="2015-01" db="EMBL/GenBank/DDBJ databases">
        <title>Draft Genome Sequence of the Biocontrol and Plant Growth-Promoting Rhizobacteria (PGPR) Pseudomonas fluorescens UM270.</title>
        <authorList>
            <person name="Hernandez-Salmeron J.E."/>
            <person name="Santoyo G."/>
            <person name="Moreno-Hagelsieb G."/>
            <person name="Hernandez-Leon R."/>
        </authorList>
    </citation>
    <scope>NUCLEOTIDE SEQUENCE [LARGE SCALE GENOMIC DNA]</scope>
    <source>
        <strain evidence="2 3">UM270</strain>
    </source>
</reference>
<proteinExistence type="predicted"/>
<comment type="caution">
    <text evidence="2">The sequence shown here is derived from an EMBL/GenBank/DDBJ whole genome shotgun (WGS) entry which is preliminary data.</text>
</comment>
<accession>A0A0D0MYV7</accession>
<dbReference type="Proteomes" id="UP000032101">
    <property type="component" value="Unassembled WGS sequence"/>
</dbReference>
<organism evidence="2 3">
    <name type="scientific">Pseudomonas fluorescens</name>
    <dbReference type="NCBI Taxonomy" id="294"/>
    <lineage>
        <taxon>Bacteria</taxon>
        <taxon>Pseudomonadati</taxon>
        <taxon>Pseudomonadota</taxon>
        <taxon>Gammaproteobacteria</taxon>
        <taxon>Pseudomonadales</taxon>
        <taxon>Pseudomonadaceae</taxon>
        <taxon>Pseudomonas</taxon>
    </lineage>
</organism>
<feature type="transmembrane region" description="Helical" evidence="1">
    <location>
        <begin position="14"/>
        <end position="32"/>
    </location>
</feature>
<keyword evidence="1" id="KW-1133">Transmembrane helix</keyword>
<evidence type="ECO:0000313" key="3">
    <source>
        <dbReference type="Proteomes" id="UP000032101"/>
    </source>
</evidence>
<evidence type="ECO:0000256" key="1">
    <source>
        <dbReference type="SAM" id="Phobius"/>
    </source>
</evidence>
<gene>
    <name evidence="2" type="ORF">RL74_02700</name>
</gene>
<dbReference type="AlphaFoldDB" id="A0A0D0MYV7"/>